<dbReference type="AlphaFoldDB" id="A0A1Y1YFE1"/>
<evidence type="ECO:0000313" key="14">
    <source>
        <dbReference type="Proteomes" id="UP000193498"/>
    </source>
</evidence>
<dbReference type="InParanoid" id="A0A1Y1YFE1"/>
<gene>
    <name evidence="13" type="ORF">K493DRAFT_170209</name>
</gene>
<keyword evidence="3" id="KW-0479">Metal-binding</keyword>
<sequence length="94" mass="11159">SEEEEKAPGVYRCEYPLCGKLFGKLYNLKSHERTHTDDRPFKCNQCEYAFSRNHDLKRHQKIHLGLKPYECKACTKKFSRMDALGRHRAKRPEC</sequence>
<dbReference type="FunFam" id="3.30.160.60:FF:000446">
    <property type="entry name" value="Zinc finger protein"/>
    <property type="match status" value="1"/>
</dbReference>
<comment type="caution">
    <text evidence="13">The sequence shown here is derived from an EMBL/GenBank/DDBJ whole genome shotgun (WGS) entry which is preliminary data.</text>
</comment>
<dbReference type="GO" id="GO:0005634">
    <property type="term" value="C:nucleus"/>
    <property type="evidence" value="ECO:0007669"/>
    <property type="project" value="UniProtKB-SubCell"/>
</dbReference>
<comment type="similarity">
    <text evidence="2">Belongs to the krueppel C2H2-type zinc-finger protein family.</text>
</comment>
<keyword evidence="8" id="KW-0238">DNA-binding</keyword>
<accession>A0A1Y1YFE1</accession>
<evidence type="ECO:0000256" key="3">
    <source>
        <dbReference type="ARBA" id="ARBA00022723"/>
    </source>
</evidence>
<feature type="domain" description="C2H2-type" evidence="12">
    <location>
        <begin position="69"/>
        <end position="88"/>
    </location>
</feature>
<proteinExistence type="inferred from homology"/>
<dbReference type="SMART" id="SM00355">
    <property type="entry name" value="ZnF_C2H2"/>
    <property type="match status" value="3"/>
</dbReference>
<dbReference type="InterPro" id="IPR013087">
    <property type="entry name" value="Znf_C2H2_type"/>
</dbReference>
<name>A0A1Y1YFE1_9FUNG</name>
<dbReference type="Pfam" id="PF13912">
    <property type="entry name" value="zf-C2H2_6"/>
    <property type="match status" value="1"/>
</dbReference>
<keyword evidence="4" id="KW-0677">Repeat</keyword>
<dbReference type="InterPro" id="IPR036236">
    <property type="entry name" value="Znf_C2H2_sf"/>
</dbReference>
<dbReference type="GO" id="GO:0000981">
    <property type="term" value="F:DNA-binding transcription factor activity, RNA polymerase II-specific"/>
    <property type="evidence" value="ECO:0007669"/>
    <property type="project" value="TreeGrafter"/>
</dbReference>
<keyword evidence="14" id="KW-1185">Reference proteome</keyword>
<feature type="domain" description="C2H2-type" evidence="12">
    <location>
        <begin position="11"/>
        <end position="40"/>
    </location>
</feature>
<evidence type="ECO:0000256" key="4">
    <source>
        <dbReference type="ARBA" id="ARBA00022737"/>
    </source>
</evidence>
<keyword evidence="5 11" id="KW-0863">Zinc-finger</keyword>
<keyword evidence="6" id="KW-0862">Zinc</keyword>
<evidence type="ECO:0000256" key="9">
    <source>
        <dbReference type="ARBA" id="ARBA00023163"/>
    </source>
</evidence>
<dbReference type="SUPFAM" id="SSF57667">
    <property type="entry name" value="beta-beta-alpha zinc fingers"/>
    <property type="match status" value="2"/>
</dbReference>
<dbReference type="GO" id="GO:0000978">
    <property type="term" value="F:RNA polymerase II cis-regulatory region sequence-specific DNA binding"/>
    <property type="evidence" value="ECO:0007669"/>
    <property type="project" value="TreeGrafter"/>
</dbReference>
<dbReference type="Proteomes" id="UP000193498">
    <property type="component" value="Unassembled WGS sequence"/>
</dbReference>
<evidence type="ECO:0000256" key="11">
    <source>
        <dbReference type="PROSITE-ProRule" id="PRU00042"/>
    </source>
</evidence>
<reference evidence="13 14" key="1">
    <citation type="submission" date="2016-07" db="EMBL/GenBank/DDBJ databases">
        <title>Pervasive Adenine N6-methylation of Active Genes in Fungi.</title>
        <authorList>
            <consortium name="DOE Joint Genome Institute"/>
            <person name="Mondo S.J."/>
            <person name="Dannebaum R.O."/>
            <person name="Kuo R.C."/>
            <person name="Labutti K."/>
            <person name="Haridas S."/>
            <person name="Kuo A."/>
            <person name="Salamov A."/>
            <person name="Ahrendt S.R."/>
            <person name="Lipzen A."/>
            <person name="Sullivan W."/>
            <person name="Andreopoulos W.B."/>
            <person name="Clum A."/>
            <person name="Lindquist E."/>
            <person name="Daum C."/>
            <person name="Ramamoorthy G.K."/>
            <person name="Gryganskyi A."/>
            <person name="Culley D."/>
            <person name="Magnuson J.K."/>
            <person name="James T.Y."/>
            <person name="O'Malley M.A."/>
            <person name="Stajich J.E."/>
            <person name="Spatafora J.W."/>
            <person name="Visel A."/>
            <person name="Grigoriev I.V."/>
        </authorList>
    </citation>
    <scope>NUCLEOTIDE SEQUENCE [LARGE SCALE GENOMIC DNA]</scope>
    <source>
        <strain evidence="13 14">CBS 931.73</strain>
    </source>
</reference>
<comment type="subcellular location">
    <subcellularLocation>
        <location evidence="1">Nucleus</location>
    </subcellularLocation>
</comment>
<keyword evidence="9" id="KW-0804">Transcription</keyword>
<keyword evidence="7" id="KW-0805">Transcription regulation</keyword>
<dbReference type="PROSITE" id="PS00028">
    <property type="entry name" value="ZINC_FINGER_C2H2_1"/>
    <property type="match status" value="2"/>
</dbReference>
<dbReference type="PANTHER" id="PTHR23235">
    <property type="entry name" value="KRUEPPEL-LIKE TRANSCRIPTION FACTOR"/>
    <property type="match status" value="1"/>
</dbReference>
<dbReference type="STRING" id="1314790.A0A1Y1YFE1"/>
<dbReference type="PANTHER" id="PTHR23235:SF120">
    <property type="entry name" value="KRUPPEL-LIKE FACTOR 15"/>
    <property type="match status" value="1"/>
</dbReference>
<evidence type="ECO:0000256" key="2">
    <source>
        <dbReference type="ARBA" id="ARBA00006991"/>
    </source>
</evidence>
<dbReference type="FunFam" id="3.30.160.60:FF:001156">
    <property type="entry name" value="Zinc finger protein 407"/>
    <property type="match status" value="1"/>
</dbReference>
<feature type="non-terminal residue" evidence="13">
    <location>
        <position position="1"/>
    </location>
</feature>
<evidence type="ECO:0000256" key="1">
    <source>
        <dbReference type="ARBA" id="ARBA00004123"/>
    </source>
</evidence>
<dbReference type="Pfam" id="PF00096">
    <property type="entry name" value="zf-C2H2"/>
    <property type="match status" value="2"/>
</dbReference>
<evidence type="ECO:0000313" key="13">
    <source>
        <dbReference type="EMBL" id="ORX96623.1"/>
    </source>
</evidence>
<dbReference type="GO" id="GO:0008270">
    <property type="term" value="F:zinc ion binding"/>
    <property type="evidence" value="ECO:0007669"/>
    <property type="project" value="UniProtKB-KW"/>
</dbReference>
<dbReference type="OrthoDB" id="4748970at2759"/>
<feature type="non-terminal residue" evidence="13">
    <location>
        <position position="94"/>
    </location>
</feature>
<keyword evidence="10" id="KW-0539">Nucleus</keyword>
<evidence type="ECO:0000259" key="12">
    <source>
        <dbReference type="PROSITE" id="PS50157"/>
    </source>
</evidence>
<evidence type="ECO:0000256" key="7">
    <source>
        <dbReference type="ARBA" id="ARBA00023015"/>
    </source>
</evidence>
<dbReference type="PROSITE" id="PS50157">
    <property type="entry name" value="ZINC_FINGER_C2H2_2"/>
    <property type="match status" value="3"/>
</dbReference>
<evidence type="ECO:0000256" key="10">
    <source>
        <dbReference type="ARBA" id="ARBA00023242"/>
    </source>
</evidence>
<feature type="domain" description="C2H2-type" evidence="12">
    <location>
        <begin position="41"/>
        <end position="68"/>
    </location>
</feature>
<protein>
    <recommendedName>
        <fullName evidence="12">C2H2-type domain-containing protein</fullName>
    </recommendedName>
</protein>
<dbReference type="FunFam" id="3.30.160.60:FF:000125">
    <property type="entry name" value="Putative zinc finger protein 143"/>
    <property type="match status" value="1"/>
</dbReference>
<evidence type="ECO:0000256" key="6">
    <source>
        <dbReference type="ARBA" id="ARBA00022833"/>
    </source>
</evidence>
<organism evidence="13 14">
    <name type="scientific">Basidiobolus meristosporus CBS 931.73</name>
    <dbReference type="NCBI Taxonomy" id="1314790"/>
    <lineage>
        <taxon>Eukaryota</taxon>
        <taxon>Fungi</taxon>
        <taxon>Fungi incertae sedis</taxon>
        <taxon>Zoopagomycota</taxon>
        <taxon>Entomophthoromycotina</taxon>
        <taxon>Basidiobolomycetes</taxon>
        <taxon>Basidiobolales</taxon>
        <taxon>Basidiobolaceae</taxon>
        <taxon>Basidiobolus</taxon>
    </lineage>
</organism>
<evidence type="ECO:0000256" key="8">
    <source>
        <dbReference type="ARBA" id="ARBA00023125"/>
    </source>
</evidence>
<dbReference type="EMBL" id="MCFE01000150">
    <property type="protein sequence ID" value="ORX96623.1"/>
    <property type="molecule type" value="Genomic_DNA"/>
</dbReference>
<dbReference type="Gene3D" id="3.30.160.60">
    <property type="entry name" value="Classic Zinc Finger"/>
    <property type="match status" value="3"/>
</dbReference>
<evidence type="ECO:0000256" key="5">
    <source>
        <dbReference type="ARBA" id="ARBA00022771"/>
    </source>
</evidence>